<accession>A0A2K2D6A5</accession>
<dbReference type="Proteomes" id="UP000008810">
    <property type="component" value="Chromosome 2"/>
</dbReference>
<feature type="transmembrane region" description="Helical" evidence="1">
    <location>
        <begin position="24"/>
        <end position="43"/>
    </location>
</feature>
<keyword evidence="4" id="KW-1185">Reference proteome</keyword>
<dbReference type="EMBL" id="CM000881">
    <property type="protein sequence ID" value="PNT69808.1"/>
    <property type="molecule type" value="Genomic_DNA"/>
</dbReference>
<dbReference type="EnsemblPlants" id="PNT69808">
    <property type="protein sequence ID" value="PNT69808"/>
    <property type="gene ID" value="BRADI_2g00745v3"/>
</dbReference>
<dbReference type="Gramene" id="PNT69808">
    <property type="protein sequence ID" value="PNT69808"/>
    <property type="gene ID" value="BRADI_2g00745v3"/>
</dbReference>
<evidence type="ECO:0000256" key="1">
    <source>
        <dbReference type="SAM" id="Phobius"/>
    </source>
</evidence>
<reference evidence="2 3" key="1">
    <citation type="journal article" date="2010" name="Nature">
        <title>Genome sequencing and analysis of the model grass Brachypodium distachyon.</title>
        <authorList>
            <consortium name="International Brachypodium Initiative"/>
        </authorList>
    </citation>
    <scope>NUCLEOTIDE SEQUENCE [LARGE SCALE GENOMIC DNA]</scope>
    <source>
        <strain evidence="2 3">Bd21</strain>
    </source>
</reference>
<evidence type="ECO:0000313" key="3">
    <source>
        <dbReference type="EnsemblPlants" id="PNT69808"/>
    </source>
</evidence>
<name>A0A2K2D6A5_BRADI</name>
<protein>
    <submittedName>
        <fullName evidence="2 3">Uncharacterized protein</fullName>
    </submittedName>
</protein>
<keyword evidence="1" id="KW-1133">Transmembrane helix</keyword>
<organism evidence="2">
    <name type="scientific">Brachypodium distachyon</name>
    <name type="common">Purple false brome</name>
    <name type="synonym">Trachynia distachya</name>
    <dbReference type="NCBI Taxonomy" id="15368"/>
    <lineage>
        <taxon>Eukaryota</taxon>
        <taxon>Viridiplantae</taxon>
        <taxon>Streptophyta</taxon>
        <taxon>Embryophyta</taxon>
        <taxon>Tracheophyta</taxon>
        <taxon>Spermatophyta</taxon>
        <taxon>Magnoliopsida</taxon>
        <taxon>Liliopsida</taxon>
        <taxon>Poales</taxon>
        <taxon>Poaceae</taxon>
        <taxon>BOP clade</taxon>
        <taxon>Pooideae</taxon>
        <taxon>Stipodae</taxon>
        <taxon>Brachypodieae</taxon>
        <taxon>Brachypodium</taxon>
    </lineage>
</organism>
<keyword evidence="1" id="KW-0472">Membrane</keyword>
<keyword evidence="1" id="KW-0812">Transmembrane</keyword>
<dbReference type="AlphaFoldDB" id="A0A2K2D6A5"/>
<evidence type="ECO:0000313" key="2">
    <source>
        <dbReference type="EMBL" id="PNT69808.1"/>
    </source>
</evidence>
<evidence type="ECO:0000313" key="4">
    <source>
        <dbReference type="Proteomes" id="UP000008810"/>
    </source>
</evidence>
<gene>
    <name evidence="2" type="ORF">BRADI_2g00745v3</name>
</gene>
<sequence>MRNKQPSCKDADSSRLAQDKERKGSLIMTAIIIEAIVLVQTSVGSDKDSESYDAYSRTCWINLLR</sequence>
<proteinExistence type="predicted"/>
<reference evidence="2" key="2">
    <citation type="submission" date="2017-06" db="EMBL/GenBank/DDBJ databases">
        <title>WGS assembly of Brachypodium distachyon.</title>
        <authorList>
            <consortium name="The International Brachypodium Initiative"/>
            <person name="Lucas S."/>
            <person name="Harmon-Smith M."/>
            <person name="Lail K."/>
            <person name="Tice H."/>
            <person name="Grimwood J."/>
            <person name="Bruce D."/>
            <person name="Barry K."/>
            <person name="Shu S."/>
            <person name="Lindquist E."/>
            <person name="Wang M."/>
            <person name="Pitluck S."/>
            <person name="Vogel J.P."/>
            <person name="Garvin D.F."/>
            <person name="Mockler T.C."/>
            <person name="Schmutz J."/>
            <person name="Rokhsar D."/>
            <person name="Bevan M.W."/>
        </authorList>
    </citation>
    <scope>NUCLEOTIDE SEQUENCE</scope>
    <source>
        <strain evidence="2">Bd21</strain>
    </source>
</reference>
<dbReference type="InParanoid" id="A0A2K2D6A5"/>
<reference evidence="3" key="3">
    <citation type="submission" date="2018-08" db="UniProtKB">
        <authorList>
            <consortium name="EnsemblPlants"/>
        </authorList>
    </citation>
    <scope>IDENTIFICATION</scope>
    <source>
        <strain evidence="3">cv. Bd21</strain>
    </source>
</reference>